<dbReference type="InterPro" id="IPR043472">
    <property type="entry name" value="Macro_dom-like"/>
</dbReference>
<dbReference type="PANTHER" id="PTHR35596:SF1">
    <property type="entry name" value="MICROBIAL-TYPE PARG CATALYTIC DOMAIN-CONTAINING PROTEIN"/>
    <property type="match status" value="1"/>
</dbReference>
<dbReference type="InterPro" id="IPR019261">
    <property type="entry name" value="PARG_cat_microbial"/>
</dbReference>
<sequence length="282" mass="31787">MATQFNQIHPSALETKNKEAKSCLDACVKGFFINGEGKEININNLLNNCLANTKAYAPDYQFHVIPVGGEDCKIEIRNESILDAVYRLVITEGRQNVCALNAANAFYPGGSFRTEARAPEETLCRSSALYYSLIQKPEYYDYNMMKGSKAASNYIIYSQDCPTWKVGNYKVLNEPFLVSYISSSPVDRWGSKPEDDEKLNEMNDERIKSILLCAIENGVKNLVLGAYGCGAYRNDPAVISETFRKYLIDQNLKSHFQYITFSITGLSRNIEAFQNTFHIHAV</sequence>
<gene>
    <name evidence="2" type="ORF">TVAG_149490</name>
</gene>
<dbReference type="PIRSF" id="PIRSF014899">
    <property type="entry name" value="UCP014899"/>
    <property type="match status" value="1"/>
</dbReference>
<dbReference type="InParanoid" id="A2ELL6"/>
<keyword evidence="3" id="KW-1185">Reference proteome</keyword>
<dbReference type="KEGG" id="tva:4764339"/>
<dbReference type="EMBL" id="DS113423">
    <property type="protein sequence ID" value="EAY06463.1"/>
    <property type="molecule type" value="Genomic_DNA"/>
</dbReference>
<reference evidence="2" key="1">
    <citation type="submission" date="2006-10" db="EMBL/GenBank/DDBJ databases">
        <authorList>
            <person name="Amadeo P."/>
            <person name="Zhao Q."/>
            <person name="Wortman J."/>
            <person name="Fraser-Liggett C."/>
            <person name="Carlton J."/>
        </authorList>
    </citation>
    <scope>NUCLEOTIDE SEQUENCE</scope>
    <source>
        <strain evidence="2">G3</strain>
    </source>
</reference>
<dbReference type="eggNOG" id="ENOG502S5V1">
    <property type="taxonomic scope" value="Eukaryota"/>
</dbReference>
<dbReference type="Pfam" id="PF10021">
    <property type="entry name" value="PARG_cat_microb"/>
    <property type="match status" value="1"/>
</dbReference>
<dbReference type="AlphaFoldDB" id="A2ELL6"/>
<dbReference type="OrthoDB" id="9985428at2759"/>
<dbReference type="NCBIfam" id="TIGR02452">
    <property type="entry name" value="TIGR02452 family protein"/>
    <property type="match status" value="1"/>
</dbReference>
<dbReference type="Gene3D" id="3.40.220.10">
    <property type="entry name" value="Leucine Aminopeptidase, subunit E, domain 1"/>
    <property type="match status" value="1"/>
</dbReference>
<dbReference type="PANTHER" id="PTHR35596">
    <property type="entry name" value="DUF2263 DOMAIN-CONTAINING PROTEIN"/>
    <property type="match status" value="1"/>
</dbReference>
<protein>
    <recommendedName>
        <fullName evidence="1">Microbial-type PARG catalytic domain-containing protein</fullName>
    </recommendedName>
</protein>
<reference evidence="2" key="2">
    <citation type="journal article" date="2007" name="Science">
        <title>Draft genome sequence of the sexually transmitted pathogen Trichomonas vaginalis.</title>
        <authorList>
            <person name="Carlton J.M."/>
            <person name="Hirt R.P."/>
            <person name="Silva J.C."/>
            <person name="Delcher A.L."/>
            <person name="Schatz M."/>
            <person name="Zhao Q."/>
            <person name="Wortman J.R."/>
            <person name="Bidwell S.L."/>
            <person name="Alsmark U.C.M."/>
            <person name="Besteiro S."/>
            <person name="Sicheritz-Ponten T."/>
            <person name="Noel C.J."/>
            <person name="Dacks J.B."/>
            <person name="Foster P.G."/>
            <person name="Simillion C."/>
            <person name="Van de Peer Y."/>
            <person name="Miranda-Saavedra D."/>
            <person name="Barton G.J."/>
            <person name="Westrop G.D."/>
            <person name="Mueller S."/>
            <person name="Dessi D."/>
            <person name="Fiori P.L."/>
            <person name="Ren Q."/>
            <person name="Paulsen I."/>
            <person name="Zhang H."/>
            <person name="Bastida-Corcuera F.D."/>
            <person name="Simoes-Barbosa A."/>
            <person name="Brown M.T."/>
            <person name="Hayes R.D."/>
            <person name="Mukherjee M."/>
            <person name="Okumura C.Y."/>
            <person name="Schneider R."/>
            <person name="Smith A.J."/>
            <person name="Vanacova S."/>
            <person name="Villalvazo M."/>
            <person name="Haas B.J."/>
            <person name="Pertea M."/>
            <person name="Feldblyum T.V."/>
            <person name="Utterback T.R."/>
            <person name="Shu C.L."/>
            <person name="Osoegawa K."/>
            <person name="de Jong P.J."/>
            <person name="Hrdy I."/>
            <person name="Horvathova L."/>
            <person name="Zubacova Z."/>
            <person name="Dolezal P."/>
            <person name="Malik S.B."/>
            <person name="Logsdon J.M. Jr."/>
            <person name="Henze K."/>
            <person name="Gupta A."/>
            <person name="Wang C.C."/>
            <person name="Dunne R.L."/>
            <person name="Upcroft J.A."/>
            <person name="Upcroft P."/>
            <person name="White O."/>
            <person name="Salzberg S.L."/>
            <person name="Tang P."/>
            <person name="Chiu C.-H."/>
            <person name="Lee Y.-S."/>
            <person name="Embley T.M."/>
            <person name="Coombs G.H."/>
            <person name="Mottram J.C."/>
            <person name="Tachezy J."/>
            <person name="Fraser-Liggett C.M."/>
            <person name="Johnson P.J."/>
        </authorList>
    </citation>
    <scope>NUCLEOTIDE SEQUENCE [LARGE SCALE GENOMIC DNA]</scope>
    <source>
        <strain evidence="2">G3</strain>
    </source>
</reference>
<accession>A2ELL6</accession>
<dbReference type="InterPro" id="IPR012664">
    <property type="entry name" value="CHP02452"/>
</dbReference>
<dbReference type="RefSeq" id="XP_001318686.1">
    <property type="nucleotide sequence ID" value="XM_001318651.1"/>
</dbReference>
<dbReference type="SMR" id="A2ELL6"/>
<dbReference type="SUPFAM" id="SSF52949">
    <property type="entry name" value="Macro domain-like"/>
    <property type="match status" value="1"/>
</dbReference>
<feature type="domain" description="Microbial-type PARG catalytic" evidence="1">
    <location>
        <begin position="20"/>
        <end position="165"/>
    </location>
</feature>
<organism evidence="2 3">
    <name type="scientific">Trichomonas vaginalis (strain ATCC PRA-98 / G3)</name>
    <dbReference type="NCBI Taxonomy" id="412133"/>
    <lineage>
        <taxon>Eukaryota</taxon>
        <taxon>Metamonada</taxon>
        <taxon>Parabasalia</taxon>
        <taxon>Trichomonadida</taxon>
        <taxon>Trichomonadidae</taxon>
        <taxon>Trichomonas</taxon>
    </lineage>
</organism>
<evidence type="ECO:0000259" key="1">
    <source>
        <dbReference type="Pfam" id="PF10021"/>
    </source>
</evidence>
<name>A2ELL6_TRIV3</name>
<dbReference type="VEuPathDB" id="TrichDB:TVAGG3_0163130"/>
<dbReference type="VEuPathDB" id="TrichDB:TVAG_149490"/>
<evidence type="ECO:0000313" key="3">
    <source>
        <dbReference type="Proteomes" id="UP000001542"/>
    </source>
</evidence>
<dbReference type="Proteomes" id="UP000001542">
    <property type="component" value="Unassembled WGS sequence"/>
</dbReference>
<dbReference type="STRING" id="5722.A2ELL6"/>
<evidence type="ECO:0000313" key="2">
    <source>
        <dbReference type="EMBL" id="EAY06463.1"/>
    </source>
</evidence>
<proteinExistence type="predicted"/>